<feature type="coiled-coil region" evidence="2">
    <location>
        <begin position="165"/>
        <end position="227"/>
    </location>
</feature>
<dbReference type="InterPro" id="IPR025948">
    <property type="entry name" value="HTH-like_dom"/>
</dbReference>
<dbReference type="InterPro" id="IPR036397">
    <property type="entry name" value="RNaseH_sf"/>
</dbReference>
<evidence type="ECO:0000256" key="2">
    <source>
        <dbReference type="SAM" id="Coils"/>
    </source>
</evidence>
<evidence type="ECO:0000313" key="4">
    <source>
        <dbReference type="EMBL" id="BBK24165.1"/>
    </source>
</evidence>
<evidence type="ECO:0000313" key="7">
    <source>
        <dbReference type="EMBL" id="BBK25660.1"/>
    </source>
</evidence>
<evidence type="ECO:0000313" key="9">
    <source>
        <dbReference type="EMBL" id="BBK25917.1"/>
    </source>
</evidence>
<sequence length="546" mass="63294">MYSHEERLKAVKLHVDSGMGLKGIMRTLGYPHDIKVLRQWCREFKFSREIHEVDGFDDGYSLKQKTLAVKYFVNCGDLRRTIREIGYPSSTQRLKIWVEKYNLNENDHWQADQNPVKWGQDRQTGSSPLIQENPFEEIEIASNAIYKDLGFLEELFQRRLATMSKKDSEVTIESLKEEMQVLLRNMENLRKENKALLKANQSLGEKTKSLDEKCQTLAKEYKELGEQTLIKRIEYEALEIAAETIKKEEGISLKTLTNREKAIVIDALLSRSKYPLKKLLTVLNMAKASYFYQKSAMKAGDKYAEIRETIKDKFKKNRSVYGYRRIWLALRKDGKILSEKLVRRFMKEDHLVPYRKKAKKYSSYKGEISPAPNLVNRNFHADELGKLLLTDITEFHISAGKVYLSAITDVFDGKIVAWTIGTSPNAKLVNTMLVKAREALGDDKHPIVHSDRGIHYQWPGWIALMKKFGWTRSMSKKGCSPDNAACEGVFGRVKNEMFYNRSWIGVSIKEFIAYLDDYLHWYNEDRIKITLGGMSPVEYRESLGIM</sequence>
<evidence type="ECO:0000313" key="10">
    <source>
        <dbReference type="Proteomes" id="UP000320585"/>
    </source>
</evidence>
<dbReference type="GO" id="GO:0003676">
    <property type="term" value="F:nucleic acid binding"/>
    <property type="evidence" value="ECO:0007669"/>
    <property type="project" value="InterPro"/>
</dbReference>
<dbReference type="KEGG" id="dho:Dia5BBH33_18520"/>
<dbReference type="RefSeq" id="WP_108850122.1">
    <property type="nucleotide sequence ID" value="NZ_AP019697.1"/>
</dbReference>
<dbReference type="KEGG" id="dho:Dia5BBH33_15300"/>
<dbReference type="SUPFAM" id="SSF53098">
    <property type="entry name" value="Ribonuclease H-like"/>
    <property type="match status" value="1"/>
</dbReference>
<dbReference type="GeneID" id="92717061"/>
<dbReference type="OrthoDB" id="9775203at2"/>
<dbReference type="EMBL" id="AP019697">
    <property type="protein sequence ID" value="BBK25346.1"/>
    <property type="molecule type" value="Genomic_DNA"/>
</dbReference>
<evidence type="ECO:0000313" key="6">
    <source>
        <dbReference type="EMBL" id="BBK25595.1"/>
    </source>
</evidence>
<feature type="domain" description="Integrase catalytic" evidence="3">
    <location>
        <begin position="368"/>
        <end position="544"/>
    </location>
</feature>
<protein>
    <submittedName>
        <fullName evidence="9">Transposase</fullName>
    </submittedName>
</protein>
<dbReference type="AlphaFoldDB" id="A0A8D4UVV1"/>
<evidence type="ECO:0000256" key="1">
    <source>
        <dbReference type="ARBA" id="ARBA00002286"/>
    </source>
</evidence>
<dbReference type="Pfam" id="PF13333">
    <property type="entry name" value="rve_2"/>
    <property type="match status" value="1"/>
</dbReference>
<evidence type="ECO:0000313" key="5">
    <source>
        <dbReference type="EMBL" id="BBK25346.1"/>
    </source>
</evidence>
<dbReference type="KEGG" id="dho:Dia5BBH33_12810"/>
<accession>A0A8D4UVV1</accession>
<dbReference type="InterPro" id="IPR048020">
    <property type="entry name" value="Transpos_IS3"/>
</dbReference>
<reference evidence="9" key="2">
    <citation type="journal article" date="2020" name="Int. J. Syst. Evol. Microbiol.">
        <title>Dialister hominis sp. nov., isolated from human faeces.</title>
        <authorList>
            <person name="Sakamoto M."/>
            <person name="Ikeyama N."/>
            <person name="Toyoda A."/>
            <person name="Murakami T."/>
            <person name="Mori H."/>
            <person name="Iino T."/>
            <person name="Ohkuma M."/>
        </authorList>
    </citation>
    <scope>NUCLEOTIDE SEQUENCE</scope>
    <source>
        <strain evidence="9">5BBH33</strain>
    </source>
</reference>
<evidence type="ECO:0000259" key="3">
    <source>
        <dbReference type="PROSITE" id="PS50994"/>
    </source>
</evidence>
<dbReference type="EMBL" id="AP019697">
    <property type="protein sequence ID" value="BBK25917.1"/>
    <property type="molecule type" value="Genomic_DNA"/>
</dbReference>
<dbReference type="EMBL" id="AP019697">
    <property type="protein sequence ID" value="BBK24165.1"/>
    <property type="molecule type" value="Genomic_DNA"/>
</dbReference>
<dbReference type="InterPro" id="IPR012337">
    <property type="entry name" value="RNaseH-like_sf"/>
</dbReference>
<keyword evidence="10" id="KW-1185">Reference proteome</keyword>
<dbReference type="EMBL" id="AP019697">
    <property type="protein sequence ID" value="BBK25660.1"/>
    <property type="molecule type" value="Genomic_DNA"/>
</dbReference>
<dbReference type="Pfam" id="PF00665">
    <property type="entry name" value="rve"/>
    <property type="match status" value="1"/>
</dbReference>
<reference evidence="10" key="1">
    <citation type="submission" date="2019-05" db="EMBL/GenBank/DDBJ databases">
        <title>Complete genome sequencing of Dialister sp. strain 5BBH33.</title>
        <authorList>
            <person name="Sakamoto M."/>
            <person name="Murakami T."/>
            <person name="Mori H."/>
        </authorList>
    </citation>
    <scope>NUCLEOTIDE SEQUENCE [LARGE SCALE GENOMIC DNA]</scope>
    <source>
        <strain evidence="10">5BBH33</strain>
    </source>
</reference>
<name>A0A8D4UVV1_9FIRM</name>
<dbReference type="InterPro" id="IPR050900">
    <property type="entry name" value="Transposase_IS3/IS150/IS904"/>
</dbReference>
<dbReference type="KEGG" id="dho:Dia5BBH33_01000"/>
<keyword evidence="2" id="KW-0175">Coiled coil</keyword>
<dbReference type="PANTHER" id="PTHR46889:SF4">
    <property type="entry name" value="TRANSPOSASE INSO FOR INSERTION SEQUENCE ELEMENT IS911B-RELATED"/>
    <property type="match status" value="1"/>
</dbReference>
<dbReference type="Pfam" id="PF13276">
    <property type="entry name" value="HTH_21"/>
    <property type="match status" value="1"/>
</dbReference>
<dbReference type="PANTHER" id="PTHR46889">
    <property type="entry name" value="TRANSPOSASE INSF FOR INSERTION SEQUENCE IS3B-RELATED"/>
    <property type="match status" value="1"/>
</dbReference>
<dbReference type="GO" id="GO:0015074">
    <property type="term" value="P:DNA integration"/>
    <property type="evidence" value="ECO:0007669"/>
    <property type="project" value="InterPro"/>
</dbReference>
<dbReference type="InterPro" id="IPR001584">
    <property type="entry name" value="Integrase_cat-core"/>
</dbReference>
<dbReference type="NCBIfam" id="NF033516">
    <property type="entry name" value="transpos_IS3"/>
    <property type="match status" value="1"/>
</dbReference>
<comment type="function">
    <text evidence="1">Involved in the transposition of the insertion sequence.</text>
</comment>
<dbReference type="PROSITE" id="PS50994">
    <property type="entry name" value="INTEGRASE"/>
    <property type="match status" value="1"/>
</dbReference>
<dbReference type="KEGG" id="dho:Dia5BBH33_15950"/>
<evidence type="ECO:0000313" key="8">
    <source>
        <dbReference type="EMBL" id="BBK25887.1"/>
    </source>
</evidence>
<proteinExistence type="predicted"/>
<dbReference type="Gene3D" id="3.30.420.10">
    <property type="entry name" value="Ribonuclease H-like superfamily/Ribonuclease H"/>
    <property type="match status" value="1"/>
</dbReference>
<gene>
    <name evidence="9" type="primary">tnp_8</name>
    <name evidence="4" type="synonym">tnp_2</name>
    <name evidence="5" type="synonym">tnp_4</name>
    <name evidence="6" type="synonym">tnp_5</name>
    <name evidence="7" type="synonym">tnp_6</name>
    <name evidence="8" type="synonym">tnp_7</name>
    <name evidence="4" type="ORF">Dia5BBH33_01000</name>
    <name evidence="5" type="ORF">Dia5BBH33_12810</name>
    <name evidence="6" type="ORF">Dia5BBH33_15300</name>
    <name evidence="7" type="ORF">Dia5BBH33_15950</name>
    <name evidence="8" type="ORF">Dia5BBH33_18220</name>
    <name evidence="9" type="ORF">Dia5BBH33_18520</name>
</gene>
<dbReference type="Proteomes" id="UP000320585">
    <property type="component" value="Chromosome"/>
</dbReference>
<organism evidence="9 10">
    <name type="scientific">Dialister hominis</name>
    <dbReference type="NCBI Taxonomy" id="2582419"/>
    <lineage>
        <taxon>Bacteria</taxon>
        <taxon>Bacillati</taxon>
        <taxon>Bacillota</taxon>
        <taxon>Negativicutes</taxon>
        <taxon>Veillonellales</taxon>
        <taxon>Veillonellaceae</taxon>
        <taxon>Dialister</taxon>
    </lineage>
</organism>
<dbReference type="EMBL" id="AP019697">
    <property type="protein sequence ID" value="BBK25595.1"/>
    <property type="molecule type" value="Genomic_DNA"/>
</dbReference>
<dbReference type="KEGG" id="dho:Dia5BBH33_18220"/>
<dbReference type="EMBL" id="AP019697">
    <property type="protein sequence ID" value="BBK25887.1"/>
    <property type="molecule type" value="Genomic_DNA"/>
</dbReference>